<dbReference type="PANTHER" id="PTHR30456:SF0">
    <property type="entry name" value="PYRIDOXINE 5'-PHOSPHATE SYNTHASE"/>
    <property type="match status" value="1"/>
</dbReference>
<dbReference type="GO" id="GO:0008615">
    <property type="term" value="P:pyridoxine biosynthetic process"/>
    <property type="evidence" value="ECO:0007669"/>
    <property type="project" value="UniProtKB-UniRule"/>
</dbReference>
<comment type="pathway">
    <text evidence="4">Cofactor biosynthesis; pyridoxine 5'-phosphate biosynthesis; pyridoxine 5'-phosphate from D-erythrose 4-phosphate: step 5/5.</text>
</comment>
<dbReference type="EMBL" id="JAAVXB010000002">
    <property type="protein sequence ID" value="NKF21803.1"/>
    <property type="molecule type" value="Genomic_DNA"/>
</dbReference>
<comment type="caution">
    <text evidence="6">The sequence shown here is derived from an EMBL/GenBank/DDBJ whole genome shotgun (WGS) entry which is preliminary data.</text>
</comment>
<sequence length="249" mass="26532">MSARRSKPPLRLGVNVDHVATVRQARGTPYPDPVEAGTLALAAGAASITVHLREDRRHIQDRDVVALVKRHRAQINLEMAVTPEMVALACRLKPAYVCLVPEKREELTTEGGLDVAGQLDAVAAACAQLAKAGIATALFIDADARQLKAAIATGAPHLEIHTGRYADNQGPQQALELRRITAFARAAHKAGFEVHAGHGLTTDNVGSIAAIREVVELNIGHSLVARSLFVGLPTAIAEMRRAIDDGRGR</sequence>
<feature type="binding site" evidence="4">
    <location>
        <position position="26"/>
    </location>
    <ligand>
        <name>3-amino-2-oxopropyl phosphate</name>
        <dbReference type="ChEBI" id="CHEBI:57279"/>
    </ligand>
</feature>
<dbReference type="HAMAP" id="MF_00279">
    <property type="entry name" value="PdxJ"/>
    <property type="match status" value="1"/>
</dbReference>
<feature type="binding site" evidence="4">
    <location>
        <begin position="220"/>
        <end position="221"/>
    </location>
    <ligand>
        <name>3-amino-2-oxopropyl phosphate</name>
        <dbReference type="ChEBI" id="CHEBI:57279"/>
    </ligand>
</feature>
<comment type="similarity">
    <text evidence="4">Belongs to the PNP synthase family.</text>
</comment>
<feature type="binding site" evidence="4">
    <location>
        <position position="58"/>
    </location>
    <ligand>
        <name>1-deoxy-D-xylulose 5-phosphate</name>
        <dbReference type="ChEBI" id="CHEBI:57792"/>
    </ligand>
</feature>
<feature type="active site" description="Proton acceptor" evidence="4">
    <location>
        <position position="51"/>
    </location>
</feature>
<evidence type="ECO:0000313" key="7">
    <source>
        <dbReference type="Proteomes" id="UP000653472"/>
    </source>
</evidence>
<dbReference type="GO" id="GO:0005829">
    <property type="term" value="C:cytosol"/>
    <property type="evidence" value="ECO:0007669"/>
    <property type="project" value="TreeGrafter"/>
</dbReference>
<keyword evidence="1 4" id="KW-0963">Cytoplasm</keyword>
<dbReference type="NCBIfam" id="TIGR00559">
    <property type="entry name" value="pdxJ"/>
    <property type="match status" value="1"/>
</dbReference>
<feature type="binding site" evidence="4">
    <location>
        <position position="15"/>
    </location>
    <ligand>
        <name>3-amino-2-oxopropyl phosphate</name>
        <dbReference type="ChEBI" id="CHEBI:57279"/>
    </ligand>
</feature>
<proteinExistence type="inferred from homology"/>
<dbReference type="Proteomes" id="UP000653472">
    <property type="component" value="Unassembled WGS sequence"/>
</dbReference>
<feature type="active site" description="Proton acceptor" evidence="4">
    <location>
        <position position="78"/>
    </location>
</feature>
<feature type="binding site" evidence="4">
    <location>
        <position position="53"/>
    </location>
    <ligand>
        <name>1-deoxy-D-xylulose 5-phosphate</name>
        <dbReference type="ChEBI" id="CHEBI:57792"/>
    </ligand>
</feature>
<dbReference type="Pfam" id="PF03740">
    <property type="entry name" value="PdxJ"/>
    <property type="match status" value="1"/>
</dbReference>
<comment type="function">
    <text evidence="4">Catalyzes the complicated ring closure reaction between the two acyclic compounds 1-deoxy-D-xylulose-5-phosphate (DXP) and 3-amino-2-oxopropyl phosphate (1-amino-acetone-3-phosphate or AAP) to form pyridoxine 5'-phosphate (PNP) and inorganic phosphate.</text>
</comment>
<dbReference type="EC" id="2.6.99.2" evidence="4 5"/>
<reference evidence="6" key="1">
    <citation type="submission" date="2020-03" db="EMBL/GenBank/DDBJ databases">
        <title>Solimonas marina sp. nov., isolated from deep seawater of the Pacific Ocean.</title>
        <authorList>
            <person name="Liu X."/>
            <person name="Lai Q."/>
            <person name="Sun F."/>
            <person name="Gai Y."/>
            <person name="Li G."/>
            <person name="Shao Z."/>
        </authorList>
    </citation>
    <scope>NUCLEOTIDE SEQUENCE</scope>
    <source>
        <strain evidence="6">C16B3</strain>
    </source>
</reference>
<dbReference type="CDD" id="cd00003">
    <property type="entry name" value="PNPsynthase"/>
    <property type="match status" value="1"/>
</dbReference>
<organism evidence="6 7">
    <name type="scientific">Solimonas marina</name>
    <dbReference type="NCBI Taxonomy" id="2714601"/>
    <lineage>
        <taxon>Bacteria</taxon>
        <taxon>Pseudomonadati</taxon>
        <taxon>Pseudomonadota</taxon>
        <taxon>Gammaproteobacteria</taxon>
        <taxon>Nevskiales</taxon>
        <taxon>Nevskiaceae</taxon>
        <taxon>Solimonas</taxon>
    </lineage>
</organism>
<dbReference type="RefSeq" id="WP_168147036.1">
    <property type="nucleotide sequence ID" value="NZ_JAAVXB010000002.1"/>
</dbReference>
<evidence type="ECO:0000256" key="1">
    <source>
        <dbReference type="ARBA" id="ARBA00022490"/>
    </source>
</evidence>
<keyword evidence="3 4" id="KW-0664">Pyridoxine biosynthesis</keyword>
<feature type="binding site" evidence="4">
    <location>
        <position position="108"/>
    </location>
    <ligand>
        <name>1-deoxy-D-xylulose 5-phosphate</name>
        <dbReference type="ChEBI" id="CHEBI:57792"/>
    </ligand>
</feature>
<dbReference type="NCBIfam" id="NF003625">
    <property type="entry name" value="PRK05265.1-3"/>
    <property type="match status" value="1"/>
</dbReference>
<name>A0A970B5K3_9GAMM</name>
<evidence type="ECO:0000313" key="6">
    <source>
        <dbReference type="EMBL" id="NKF21803.1"/>
    </source>
</evidence>
<comment type="subunit">
    <text evidence="4">Homooctamer; tetramer of dimers.</text>
</comment>
<dbReference type="PANTHER" id="PTHR30456">
    <property type="entry name" value="PYRIDOXINE 5'-PHOSPHATE SYNTHASE"/>
    <property type="match status" value="1"/>
</dbReference>
<dbReference type="InterPro" id="IPR004569">
    <property type="entry name" value="PyrdxlP_synth_PdxJ"/>
</dbReference>
<feature type="binding site" evidence="4">
    <location>
        <begin position="17"/>
        <end position="18"/>
    </location>
    <ligand>
        <name>1-deoxy-D-xylulose 5-phosphate</name>
        <dbReference type="ChEBI" id="CHEBI:57792"/>
    </ligand>
</feature>
<dbReference type="InterPro" id="IPR036130">
    <property type="entry name" value="Pyridoxine-5'_phos_synth"/>
</dbReference>
<dbReference type="SUPFAM" id="SSF63892">
    <property type="entry name" value="Pyridoxine 5'-phosphate synthase"/>
    <property type="match status" value="1"/>
</dbReference>
<keyword evidence="7" id="KW-1185">Reference proteome</keyword>
<protein>
    <recommendedName>
        <fullName evidence="4 5">Pyridoxine 5'-phosphate synthase</fullName>
        <shortName evidence="4">PNP synthase</shortName>
        <ecNumber evidence="4 5">2.6.99.2</ecNumber>
    </recommendedName>
</protein>
<dbReference type="NCBIfam" id="NF003627">
    <property type="entry name" value="PRK05265.1-5"/>
    <property type="match status" value="1"/>
</dbReference>
<gene>
    <name evidence="4" type="primary">pdxJ</name>
    <name evidence="6" type="ORF">G7Y82_05690</name>
</gene>
<evidence type="ECO:0000256" key="5">
    <source>
        <dbReference type="NCBIfam" id="TIGR00559"/>
    </source>
</evidence>
<evidence type="ECO:0000256" key="4">
    <source>
        <dbReference type="HAMAP-Rule" id="MF_00279"/>
    </source>
</evidence>
<dbReference type="GO" id="GO:0033856">
    <property type="term" value="F:pyridoxine 5'-phosphate synthase activity"/>
    <property type="evidence" value="ECO:0007669"/>
    <property type="project" value="UniProtKB-UniRule"/>
</dbReference>
<evidence type="ECO:0000256" key="2">
    <source>
        <dbReference type="ARBA" id="ARBA00022679"/>
    </source>
</evidence>
<evidence type="ECO:0000256" key="3">
    <source>
        <dbReference type="ARBA" id="ARBA00023096"/>
    </source>
</evidence>
<comment type="subcellular location">
    <subcellularLocation>
        <location evidence="4">Cytoplasm</location>
    </subcellularLocation>
</comment>
<keyword evidence="2 4" id="KW-0808">Transferase</keyword>
<accession>A0A970B5K3</accession>
<feature type="site" description="Transition state stabilizer" evidence="4">
    <location>
        <position position="159"/>
    </location>
</feature>
<dbReference type="Gene3D" id="3.20.20.70">
    <property type="entry name" value="Aldolase class I"/>
    <property type="match status" value="1"/>
</dbReference>
<dbReference type="InterPro" id="IPR013785">
    <property type="entry name" value="Aldolase_TIM"/>
</dbReference>
<dbReference type="AlphaFoldDB" id="A0A970B5K3"/>
<feature type="binding site" evidence="4">
    <location>
        <position position="199"/>
    </location>
    <ligand>
        <name>3-amino-2-oxopropyl phosphate</name>
        <dbReference type="ChEBI" id="CHEBI:57279"/>
    </ligand>
</feature>
<feature type="active site" description="Proton donor" evidence="4">
    <location>
        <position position="198"/>
    </location>
</feature>
<comment type="catalytic activity">
    <reaction evidence="4">
        <text>3-amino-2-oxopropyl phosphate + 1-deoxy-D-xylulose 5-phosphate = pyridoxine 5'-phosphate + phosphate + 2 H2O + H(+)</text>
        <dbReference type="Rhea" id="RHEA:15265"/>
        <dbReference type="ChEBI" id="CHEBI:15377"/>
        <dbReference type="ChEBI" id="CHEBI:15378"/>
        <dbReference type="ChEBI" id="CHEBI:43474"/>
        <dbReference type="ChEBI" id="CHEBI:57279"/>
        <dbReference type="ChEBI" id="CHEBI:57792"/>
        <dbReference type="ChEBI" id="CHEBI:58589"/>
        <dbReference type="EC" id="2.6.99.2"/>
    </reaction>
</comment>